<accession>A0A3N4KUS6</accession>
<protein>
    <recommendedName>
        <fullName evidence="4">Secreted protein</fullName>
    </recommendedName>
</protein>
<name>A0A3N4KUS6_9PEZI</name>
<dbReference type="AlphaFoldDB" id="A0A3N4KUS6"/>
<keyword evidence="3" id="KW-1185">Reference proteome</keyword>
<proteinExistence type="predicted"/>
<dbReference type="Proteomes" id="UP000277580">
    <property type="component" value="Unassembled WGS sequence"/>
</dbReference>
<evidence type="ECO:0000313" key="2">
    <source>
        <dbReference type="EMBL" id="RPB13169.1"/>
    </source>
</evidence>
<dbReference type="EMBL" id="ML119124">
    <property type="protein sequence ID" value="RPB13169.1"/>
    <property type="molecule type" value="Genomic_DNA"/>
</dbReference>
<evidence type="ECO:0008006" key="4">
    <source>
        <dbReference type="Google" id="ProtNLM"/>
    </source>
</evidence>
<dbReference type="OrthoDB" id="5366802at2759"/>
<feature type="chain" id="PRO_5018137335" description="Secreted protein" evidence="1">
    <location>
        <begin position="20"/>
        <end position="139"/>
    </location>
</feature>
<keyword evidence="1" id="KW-0732">Signal</keyword>
<evidence type="ECO:0000313" key="3">
    <source>
        <dbReference type="Proteomes" id="UP000277580"/>
    </source>
</evidence>
<sequence>MMLLTIFFCFLLLIGTSLSTQDATSSPIGSLIAHLKLEHSTIDEEITYNCKTTDNSPIVGDVLRAVLMLYDRGSGVQCRQYSLTGSKCTKLVTSGNAGIQICGDVDQWLQCRRVGVASIDFIVFGDNLCRGKMAITRLK</sequence>
<dbReference type="InParanoid" id="A0A3N4KUS6"/>
<reference evidence="2 3" key="1">
    <citation type="journal article" date="2018" name="Nat. Ecol. Evol.">
        <title>Pezizomycetes genomes reveal the molecular basis of ectomycorrhizal truffle lifestyle.</title>
        <authorList>
            <person name="Murat C."/>
            <person name="Payen T."/>
            <person name="Noel B."/>
            <person name="Kuo A."/>
            <person name="Morin E."/>
            <person name="Chen J."/>
            <person name="Kohler A."/>
            <person name="Krizsan K."/>
            <person name="Balestrini R."/>
            <person name="Da Silva C."/>
            <person name="Montanini B."/>
            <person name="Hainaut M."/>
            <person name="Levati E."/>
            <person name="Barry K.W."/>
            <person name="Belfiori B."/>
            <person name="Cichocki N."/>
            <person name="Clum A."/>
            <person name="Dockter R.B."/>
            <person name="Fauchery L."/>
            <person name="Guy J."/>
            <person name="Iotti M."/>
            <person name="Le Tacon F."/>
            <person name="Lindquist E.A."/>
            <person name="Lipzen A."/>
            <person name="Malagnac F."/>
            <person name="Mello A."/>
            <person name="Molinier V."/>
            <person name="Miyauchi S."/>
            <person name="Poulain J."/>
            <person name="Riccioni C."/>
            <person name="Rubini A."/>
            <person name="Sitrit Y."/>
            <person name="Splivallo R."/>
            <person name="Traeger S."/>
            <person name="Wang M."/>
            <person name="Zifcakova L."/>
            <person name="Wipf D."/>
            <person name="Zambonelli A."/>
            <person name="Paolocci F."/>
            <person name="Nowrousian M."/>
            <person name="Ottonello S."/>
            <person name="Baldrian P."/>
            <person name="Spatafora J.W."/>
            <person name="Henrissat B."/>
            <person name="Nagy L.G."/>
            <person name="Aury J.M."/>
            <person name="Wincker P."/>
            <person name="Grigoriev I.V."/>
            <person name="Bonfante P."/>
            <person name="Martin F.M."/>
        </authorList>
    </citation>
    <scope>NUCLEOTIDE SEQUENCE [LARGE SCALE GENOMIC DNA]</scope>
    <source>
        <strain evidence="2 3">CCBAS932</strain>
    </source>
</reference>
<organism evidence="2 3">
    <name type="scientific">Morchella conica CCBAS932</name>
    <dbReference type="NCBI Taxonomy" id="1392247"/>
    <lineage>
        <taxon>Eukaryota</taxon>
        <taxon>Fungi</taxon>
        <taxon>Dikarya</taxon>
        <taxon>Ascomycota</taxon>
        <taxon>Pezizomycotina</taxon>
        <taxon>Pezizomycetes</taxon>
        <taxon>Pezizales</taxon>
        <taxon>Morchellaceae</taxon>
        <taxon>Morchella</taxon>
    </lineage>
</organism>
<evidence type="ECO:0000256" key="1">
    <source>
        <dbReference type="SAM" id="SignalP"/>
    </source>
</evidence>
<gene>
    <name evidence="2" type="ORF">P167DRAFT_544844</name>
</gene>
<feature type="signal peptide" evidence="1">
    <location>
        <begin position="1"/>
        <end position="19"/>
    </location>
</feature>